<dbReference type="RefSeq" id="WP_150377135.1">
    <property type="nucleotide sequence ID" value="NZ_CP044067.1"/>
</dbReference>
<protein>
    <submittedName>
        <fullName evidence="1">N-formylglutamate deformylase</fullName>
        <ecNumber evidence="1">3.5.1.68</ecNumber>
    </submittedName>
</protein>
<dbReference type="Pfam" id="PF05013">
    <property type="entry name" value="FGase"/>
    <property type="match status" value="1"/>
</dbReference>
<dbReference type="Gene3D" id="3.40.630.40">
    <property type="entry name" value="Zn-dependent exopeptidases"/>
    <property type="match status" value="1"/>
</dbReference>
<proteinExistence type="predicted"/>
<sequence length="269" mass="29189">MTSPICTVTQGSLPLVISIPHGGELLPDWLAPRLTPLARERADTDWHLRRLYAFAAEQGASVVQANYSRYVIDVNRPADGSALYPGQTTTTLCPVESFRGVPLYLDGSGPSPDEIDVRKREYWQPYHDALAAEIARLRGEHANVLVWEAHSIAGVLPHLFEGKLPDLNIGTNSGASCAPAMRDAVVAAAAGSPYTWVADGRFKGGHITRHYGQPAHGVHTIQLEMVQAVYMSEDAPFPYLPEASARVQPVLRAMLDGAMSAMARLQVLS</sequence>
<evidence type="ECO:0000313" key="2">
    <source>
        <dbReference type="Proteomes" id="UP000322822"/>
    </source>
</evidence>
<accession>A0A5P2HDR4</accession>
<dbReference type="EC" id="3.5.1.68" evidence="1"/>
<evidence type="ECO:0000313" key="1">
    <source>
        <dbReference type="EMBL" id="QET06417.1"/>
    </source>
</evidence>
<dbReference type="InterPro" id="IPR010247">
    <property type="entry name" value="HutG_amidohyd"/>
</dbReference>
<dbReference type="SUPFAM" id="SSF53187">
    <property type="entry name" value="Zn-dependent exopeptidases"/>
    <property type="match status" value="1"/>
</dbReference>
<dbReference type="OrthoDB" id="8716700at2"/>
<gene>
    <name evidence="1" type="primary">hutG</name>
    <name evidence="1" type="ORF">FOB72_31520</name>
</gene>
<reference evidence="1 2" key="1">
    <citation type="submission" date="2019-09" db="EMBL/GenBank/DDBJ databases">
        <title>FDA dAtabase for Regulatory Grade micrObial Sequences (FDA-ARGOS): Supporting development and validation of Infectious Disease Dx tests.</title>
        <authorList>
            <person name="Sciortino C."/>
            <person name="Tallon L."/>
            <person name="Sadzewicz L."/>
            <person name="Vavikolanu K."/>
            <person name="Mehta A."/>
            <person name="Aluvathingal J."/>
            <person name="Nadendla S."/>
            <person name="Nandy P."/>
            <person name="Geyer C."/>
            <person name="Yan Y."/>
            <person name="Sichtig H."/>
        </authorList>
    </citation>
    <scope>NUCLEOTIDE SEQUENCE [LARGE SCALE GENOMIC DNA]</scope>
    <source>
        <strain evidence="1 2">FDAARGOS_664</strain>
    </source>
</reference>
<dbReference type="EMBL" id="CP044067">
    <property type="protein sequence ID" value="QET06417.1"/>
    <property type="molecule type" value="Genomic_DNA"/>
</dbReference>
<name>A0A5P2HDR4_9BURK</name>
<dbReference type="NCBIfam" id="TIGR02017">
    <property type="entry name" value="hutG_amidohyd"/>
    <property type="match status" value="1"/>
</dbReference>
<keyword evidence="1" id="KW-0378">Hydrolase</keyword>
<organism evidence="1 2">
    <name type="scientific">Cupriavidus pauculus</name>
    <dbReference type="NCBI Taxonomy" id="82633"/>
    <lineage>
        <taxon>Bacteria</taxon>
        <taxon>Pseudomonadati</taxon>
        <taxon>Pseudomonadota</taxon>
        <taxon>Betaproteobacteria</taxon>
        <taxon>Burkholderiales</taxon>
        <taxon>Burkholderiaceae</taxon>
        <taxon>Cupriavidus</taxon>
    </lineage>
</organism>
<dbReference type="Proteomes" id="UP000322822">
    <property type="component" value="Chromosome 2"/>
</dbReference>
<dbReference type="InterPro" id="IPR007709">
    <property type="entry name" value="N-FG_amidohydro"/>
</dbReference>
<dbReference type="AlphaFoldDB" id="A0A5P2HDR4"/>
<dbReference type="GO" id="GO:0050129">
    <property type="term" value="F:N-formylglutamate deformylase activity"/>
    <property type="evidence" value="ECO:0007669"/>
    <property type="project" value="UniProtKB-EC"/>
</dbReference>